<keyword evidence="2" id="KW-1185">Reference proteome</keyword>
<evidence type="ECO:0000313" key="2">
    <source>
        <dbReference type="Proteomes" id="UP000240978"/>
    </source>
</evidence>
<proteinExistence type="predicted"/>
<accession>A0A2P8G131</accession>
<dbReference type="OrthoDB" id="648606at2"/>
<protein>
    <submittedName>
        <fullName evidence="1">Uncharacterized protein</fullName>
    </submittedName>
</protein>
<evidence type="ECO:0000313" key="1">
    <source>
        <dbReference type="EMBL" id="PSL27674.1"/>
    </source>
</evidence>
<dbReference type="AlphaFoldDB" id="A0A2P8G131"/>
<dbReference type="EMBL" id="PYGK01000009">
    <property type="protein sequence ID" value="PSL27674.1"/>
    <property type="molecule type" value="Genomic_DNA"/>
</dbReference>
<gene>
    <name evidence="1" type="ORF">CLV42_109211</name>
</gene>
<comment type="caution">
    <text evidence="1">The sequence shown here is derived from an EMBL/GenBank/DDBJ whole genome shotgun (WGS) entry which is preliminary data.</text>
</comment>
<reference evidence="1 2" key="1">
    <citation type="submission" date="2018-03" db="EMBL/GenBank/DDBJ databases">
        <title>Genomic Encyclopedia of Archaeal and Bacterial Type Strains, Phase II (KMG-II): from individual species to whole genera.</title>
        <authorList>
            <person name="Goeker M."/>
        </authorList>
    </citation>
    <scope>NUCLEOTIDE SEQUENCE [LARGE SCALE GENOMIC DNA]</scope>
    <source>
        <strain evidence="1 2">DSM 18107</strain>
    </source>
</reference>
<name>A0A2P8G131_9BACT</name>
<sequence>MARQKGILPFTGPLGDRVGYRRNGEYFTRKRPLYVRQTAATKLAAKDFGTASKGAALLRRALYTELHRYYDSDLIPRLNKTLAGIMCSDRYYGVGERRLTVSNMQVFEGFRFNVVSGHEHLLSGTPVIREDERGVHVDLSESTVYAPKGVTHFTIKAMVVSANFERSAAQVVASETITIKKGAQLTAATLSINAIQDPCAARKGIRIVLLEVQPCIQVNGELSASANKQGYALDVIAVLPPVEQVEKMRREYKNKAPMLKIIPVYPGYAIERFDNVLFVKDDVIPRLRTSLLATDLPQLLALTDH</sequence>
<organism evidence="1 2">
    <name type="scientific">Chitinophaga ginsengisoli</name>
    <dbReference type="NCBI Taxonomy" id="363837"/>
    <lineage>
        <taxon>Bacteria</taxon>
        <taxon>Pseudomonadati</taxon>
        <taxon>Bacteroidota</taxon>
        <taxon>Chitinophagia</taxon>
        <taxon>Chitinophagales</taxon>
        <taxon>Chitinophagaceae</taxon>
        <taxon>Chitinophaga</taxon>
    </lineage>
</organism>
<dbReference type="Proteomes" id="UP000240978">
    <property type="component" value="Unassembled WGS sequence"/>
</dbReference>
<dbReference type="RefSeq" id="WP_106604010.1">
    <property type="nucleotide sequence ID" value="NZ_PYGK01000009.1"/>
</dbReference>